<feature type="transmembrane region" description="Helical" evidence="1">
    <location>
        <begin position="43"/>
        <end position="65"/>
    </location>
</feature>
<feature type="transmembrane region" description="Helical" evidence="1">
    <location>
        <begin position="12"/>
        <end position="31"/>
    </location>
</feature>
<evidence type="ECO:0000313" key="3">
    <source>
        <dbReference type="Proteomes" id="UP000606490"/>
    </source>
</evidence>
<reference evidence="2 3" key="1">
    <citation type="submission" date="2021-01" db="EMBL/GenBank/DDBJ databases">
        <title>Belnapia mucosa sp. nov. and Belnapia arida sp. nov., isolated from the Tabernas Desert (Almeria, Spain).</title>
        <authorList>
            <person name="Molina-Menor E."/>
            <person name="Vidal-Verdu A."/>
            <person name="Calonge A."/>
            <person name="Satari L."/>
            <person name="Pereto Magraner J."/>
            <person name="Porcar Miralles M."/>
        </authorList>
    </citation>
    <scope>NUCLEOTIDE SEQUENCE [LARGE SCALE GENOMIC DNA]</scope>
    <source>
        <strain evidence="2 3">T6</strain>
    </source>
</reference>
<sequence length="74" mass="7720">MLRLRTPLDRLHLVAFLATGPGLAFLLAALVEDGFGQRPLKLLLLVLALLAVGAGLAHAAGAALVRRIAAGERE</sequence>
<proteinExistence type="predicted"/>
<dbReference type="Proteomes" id="UP000606490">
    <property type="component" value="Unassembled WGS sequence"/>
</dbReference>
<evidence type="ECO:0000256" key="1">
    <source>
        <dbReference type="SAM" id="Phobius"/>
    </source>
</evidence>
<protein>
    <submittedName>
        <fullName evidence="2">Uncharacterized protein</fullName>
    </submittedName>
</protein>
<keyword evidence="1" id="KW-1133">Transmembrane helix</keyword>
<keyword evidence="1" id="KW-0812">Transmembrane</keyword>
<name>A0ABS1V5L9_9PROT</name>
<keyword evidence="3" id="KW-1185">Reference proteome</keyword>
<keyword evidence="1" id="KW-0472">Membrane</keyword>
<accession>A0ABS1V5L9</accession>
<gene>
    <name evidence="2" type="ORF">JMJ55_13915</name>
</gene>
<comment type="caution">
    <text evidence="2">The sequence shown here is derived from an EMBL/GenBank/DDBJ whole genome shotgun (WGS) entry which is preliminary data.</text>
</comment>
<dbReference type="EMBL" id="JAEUXJ010000005">
    <property type="protein sequence ID" value="MBL6456426.1"/>
    <property type="molecule type" value="Genomic_DNA"/>
</dbReference>
<evidence type="ECO:0000313" key="2">
    <source>
        <dbReference type="EMBL" id="MBL6456426.1"/>
    </source>
</evidence>
<organism evidence="2 3">
    <name type="scientific">Belnapia mucosa</name>
    <dbReference type="NCBI Taxonomy" id="2804532"/>
    <lineage>
        <taxon>Bacteria</taxon>
        <taxon>Pseudomonadati</taxon>
        <taxon>Pseudomonadota</taxon>
        <taxon>Alphaproteobacteria</taxon>
        <taxon>Acetobacterales</taxon>
        <taxon>Roseomonadaceae</taxon>
        <taxon>Belnapia</taxon>
    </lineage>
</organism>